<feature type="non-terminal residue" evidence="1">
    <location>
        <position position="1"/>
    </location>
</feature>
<accession>A0AAV1QI33</accession>
<comment type="caution">
    <text evidence="1">The sequence shown here is derived from an EMBL/GenBank/DDBJ whole genome shotgun (WGS) entry which is preliminary data.</text>
</comment>
<name>A0AAV1QI33_SCOSC</name>
<reference evidence="1 2" key="1">
    <citation type="submission" date="2024-01" db="EMBL/GenBank/DDBJ databases">
        <authorList>
            <person name="Alioto T."/>
            <person name="Alioto T."/>
            <person name="Gomez Garrido J."/>
        </authorList>
    </citation>
    <scope>NUCLEOTIDE SEQUENCE [LARGE SCALE GENOMIC DNA]</scope>
</reference>
<dbReference type="AlphaFoldDB" id="A0AAV1QI33"/>
<evidence type="ECO:0000313" key="2">
    <source>
        <dbReference type="Proteomes" id="UP001314229"/>
    </source>
</evidence>
<keyword evidence="2" id="KW-1185">Reference proteome</keyword>
<dbReference type="Proteomes" id="UP001314229">
    <property type="component" value="Unassembled WGS sequence"/>
</dbReference>
<organism evidence="1 2">
    <name type="scientific">Scomber scombrus</name>
    <name type="common">Atlantic mackerel</name>
    <name type="synonym">Scomber vernalis</name>
    <dbReference type="NCBI Taxonomy" id="13677"/>
    <lineage>
        <taxon>Eukaryota</taxon>
        <taxon>Metazoa</taxon>
        <taxon>Chordata</taxon>
        <taxon>Craniata</taxon>
        <taxon>Vertebrata</taxon>
        <taxon>Euteleostomi</taxon>
        <taxon>Actinopterygii</taxon>
        <taxon>Neopterygii</taxon>
        <taxon>Teleostei</taxon>
        <taxon>Neoteleostei</taxon>
        <taxon>Acanthomorphata</taxon>
        <taxon>Pelagiaria</taxon>
        <taxon>Scombriformes</taxon>
        <taxon>Scombridae</taxon>
        <taxon>Scomber</taxon>
    </lineage>
</organism>
<gene>
    <name evidence="1" type="ORF">FSCOSCO3_A036297</name>
</gene>
<proteinExistence type="predicted"/>
<sequence length="80" mass="9037">THSSLLLFYMQKQSPPLPPPPPPPLNSLFIITPTQKNEEASDDYKTSKASIGDKRSSGLKTERLLKKKMFLIELQIRSVI</sequence>
<evidence type="ECO:0000313" key="1">
    <source>
        <dbReference type="EMBL" id="CAK6983756.1"/>
    </source>
</evidence>
<dbReference type="EMBL" id="CAWUFR010001446">
    <property type="protein sequence ID" value="CAK6983756.1"/>
    <property type="molecule type" value="Genomic_DNA"/>
</dbReference>
<protein>
    <submittedName>
        <fullName evidence="1">Uncharacterized protein</fullName>
    </submittedName>
</protein>